<proteinExistence type="predicted"/>
<feature type="region of interest" description="Disordered" evidence="6">
    <location>
        <begin position="1"/>
        <end position="43"/>
    </location>
</feature>
<feature type="compositionally biased region" description="Gly residues" evidence="6">
    <location>
        <begin position="1"/>
        <end position="31"/>
    </location>
</feature>
<evidence type="ECO:0000256" key="5">
    <source>
        <dbReference type="ARBA" id="ARBA00023088"/>
    </source>
</evidence>
<keyword evidence="7" id="KW-1133">Transmembrane helix</keyword>
<feature type="transmembrane region" description="Helical" evidence="7">
    <location>
        <begin position="247"/>
        <end position="266"/>
    </location>
</feature>
<dbReference type="NCBIfam" id="TIGR01167">
    <property type="entry name" value="LPXTG_anchor"/>
    <property type="match status" value="1"/>
</dbReference>
<keyword evidence="9" id="KW-0378">Hydrolase</keyword>
<dbReference type="EMBL" id="AJLS01000041">
    <property type="protein sequence ID" value="EKN70203.1"/>
    <property type="molecule type" value="Genomic_DNA"/>
</dbReference>
<evidence type="ECO:0000256" key="7">
    <source>
        <dbReference type="SAM" id="Phobius"/>
    </source>
</evidence>
<dbReference type="STRING" id="1117379.BABA_05941"/>
<keyword evidence="7" id="KW-0472">Membrane</keyword>
<keyword evidence="10" id="KW-1185">Reference proteome</keyword>
<dbReference type="InterPro" id="IPR019931">
    <property type="entry name" value="LPXTG_anchor"/>
</dbReference>
<keyword evidence="5" id="KW-0572">Peptidoglycan-anchor</keyword>
<organism evidence="9 10">
    <name type="scientific">Neobacillus bataviensis LMG 21833</name>
    <dbReference type="NCBI Taxonomy" id="1117379"/>
    <lineage>
        <taxon>Bacteria</taxon>
        <taxon>Bacillati</taxon>
        <taxon>Bacillota</taxon>
        <taxon>Bacilli</taxon>
        <taxon>Bacillales</taxon>
        <taxon>Bacillaceae</taxon>
        <taxon>Neobacillus</taxon>
    </lineage>
</organism>
<keyword evidence="4" id="KW-0732">Signal</keyword>
<evidence type="ECO:0000313" key="9">
    <source>
        <dbReference type="EMBL" id="EKN70203.1"/>
    </source>
</evidence>
<comment type="caution">
    <text evidence="9">The sequence shown here is derived from an EMBL/GenBank/DDBJ whole genome shotgun (WGS) entry which is preliminary data.</text>
</comment>
<comment type="subcellular location">
    <subcellularLocation>
        <location evidence="1">Secreted</location>
        <location evidence="1">Cell wall</location>
        <topology evidence="1">Peptidoglycan-anchor</topology>
    </subcellularLocation>
</comment>
<evidence type="ECO:0000256" key="3">
    <source>
        <dbReference type="ARBA" id="ARBA00022525"/>
    </source>
</evidence>
<evidence type="ECO:0000259" key="8">
    <source>
        <dbReference type="PROSITE" id="PS50847"/>
    </source>
</evidence>
<dbReference type="GO" id="GO:0008233">
    <property type="term" value="F:peptidase activity"/>
    <property type="evidence" value="ECO:0007669"/>
    <property type="project" value="UniProtKB-KW"/>
</dbReference>
<dbReference type="RefSeq" id="WP_007084215.1">
    <property type="nucleotide sequence ID" value="NZ_AJLS01000041.1"/>
</dbReference>
<accession>K6DPU9</accession>
<evidence type="ECO:0000256" key="6">
    <source>
        <dbReference type="SAM" id="MobiDB-lite"/>
    </source>
</evidence>
<keyword evidence="2" id="KW-0134">Cell wall</keyword>
<feature type="compositionally biased region" description="Basic and acidic residues" evidence="6">
    <location>
        <begin position="33"/>
        <end position="43"/>
    </location>
</feature>
<keyword evidence="3" id="KW-0964">Secreted</keyword>
<sequence length="272" mass="29504">DNNGGDGGTKPGDNNGGNGGTKPGDNNGGDSGTKPDKDKSKRVEIVNPKMKNGKATIDKKDFEAVIDKISGNNGELSIDLGKEHNIELKLTKEQVELLKANDIPLTVQNDEVTLKIPTSIFTKGTVDVVLKPVANISNAKGSVYDFTIIIDGKVIHQFADPVTLVFDVNMNKIKNTNNLKVFYFNEQTMKWELVPGAIYKNGKVTVNTNHFSTFTVFEVEGDQTSLEVKAPISQNGNGLPNTATNSFNLLAAGLLLLLLGSILFFIKWRKQA</sequence>
<name>K6DPU9_9BACI</name>
<reference evidence="9 10" key="1">
    <citation type="journal article" date="2012" name="Front. Microbiol.">
        <title>Redundancy and modularity in membrane-associated dissimilatory nitrate reduction in Bacillus.</title>
        <authorList>
            <person name="Heylen K."/>
            <person name="Keltjens J."/>
        </authorList>
    </citation>
    <scope>NUCLEOTIDE SEQUENCE [LARGE SCALE GENOMIC DNA]</scope>
    <source>
        <strain evidence="10">LMG 21833T</strain>
    </source>
</reference>
<evidence type="ECO:0000256" key="2">
    <source>
        <dbReference type="ARBA" id="ARBA00022512"/>
    </source>
</evidence>
<dbReference type="GO" id="GO:0006508">
    <property type="term" value="P:proteolysis"/>
    <property type="evidence" value="ECO:0007669"/>
    <property type="project" value="UniProtKB-KW"/>
</dbReference>
<dbReference type="PATRIC" id="fig|1117379.3.peg.1241"/>
<evidence type="ECO:0000256" key="4">
    <source>
        <dbReference type="ARBA" id="ARBA00022729"/>
    </source>
</evidence>
<dbReference type="AlphaFoldDB" id="K6DPU9"/>
<feature type="non-terminal residue" evidence="9">
    <location>
        <position position="1"/>
    </location>
</feature>
<dbReference type="OrthoDB" id="2938694at2"/>
<dbReference type="Pfam" id="PF00746">
    <property type="entry name" value="Gram_pos_anchor"/>
    <property type="match status" value="1"/>
</dbReference>
<keyword evidence="7" id="KW-0812">Transmembrane</keyword>
<evidence type="ECO:0000256" key="1">
    <source>
        <dbReference type="ARBA" id="ARBA00004168"/>
    </source>
</evidence>
<evidence type="ECO:0000313" key="10">
    <source>
        <dbReference type="Proteomes" id="UP000006316"/>
    </source>
</evidence>
<gene>
    <name evidence="9" type="ORF">BABA_05941</name>
</gene>
<dbReference type="eggNOG" id="COG1404">
    <property type="taxonomic scope" value="Bacteria"/>
</dbReference>
<feature type="domain" description="Gram-positive cocci surface proteins LPxTG" evidence="8">
    <location>
        <begin position="239"/>
        <end position="272"/>
    </location>
</feature>
<dbReference type="Proteomes" id="UP000006316">
    <property type="component" value="Unassembled WGS sequence"/>
</dbReference>
<protein>
    <submittedName>
        <fullName evidence="9">Prepro-alkaline protease</fullName>
    </submittedName>
</protein>
<keyword evidence="9" id="KW-0645">Protease</keyword>
<dbReference type="PROSITE" id="PS50847">
    <property type="entry name" value="GRAM_POS_ANCHORING"/>
    <property type="match status" value="1"/>
</dbReference>